<proteinExistence type="predicted"/>
<feature type="transmembrane region" description="Helical" evidence="1">
    <location>
        <begin position="244"/>
        <end position="266"/>
    </location>
</feature>
<accession>A0A0F9QZ66</accession>
<feature type="transmembrane region" description="Helical" evidence="1">
    <location>
        <begin position="219"/>
        <end position="238"/>
    </location>
</feature>
<dbReference type="InterPro" id="IPR036259">
    <property type="entry name" value="MFS_trans_sf"/>
</dbReference>
<gene>
    <name evidence="2" type="ORF">LCGC14_0659450</name>
</gene>
<reference evidence="2" key="1">
    <citation type="journal article" date="2015" name="Nature">
        <title>Complex archaea that bridge the gap between prokaryotes and eukaryotes.</title>
        <authorList>
            <person name="Spang A."/>
            <person name="Saw J.H."/>
            <person name="Jorgensen S.L."/>
            <person name="Zaremba-Niedzwiedzka K."/>
            <person name="Martijn J."/>
            <person name="Lind A.E."/>
            <person name="van Eijk R."/>
            <person name="Schleper C."/>
            <person name="Guy L."/>
            <person name="Ettema T.J."/>
        </authorList>
    </citation>
    <scope>NUCLEOTIDE SEQUENCE</scope>
</reference>
<evidence type="ECO:0000313" key="2">
    <source>
        <dbReference type="EMBL" id="KKN47779.1"/>
    </source>
</evidence>
<name>A0A0F9QZ66_9ZZZZ</name>
<keyword evidence="1" id="KW-0472">Membrane</keyword>
<dbReference type="AlphaFoldDB" id="A0A0F9QZ66"/>
<keyword evidence="1" id="KW-0812">Transmembrane</keyword>
<comment type="caution">
    <text evidence="2">The sequence shown here is derived from an EMBL/GenBank/DDBJ whole genome shotgun (WGS) entry which is preliminary data.</text>
</comment>
<dbReference type="SUPFAM" id="SSF103473">
    <property type="entry name" value="MFS general substrate transporter"/>
    <property type="match status" value="1"/>
</dbReference>
<feature type="transmembrane region" description="Helical" evidence="1">
    <location>
        <begin position="103"/>
        <end position="122"/>
    </location>
</feature>
<feature type="transmembrane region" description="Helical" evidence="1">
    <location>
        <begin position="278"/>
        <end position="298"/>
    </location>
</feature>
<dbReference type="Gene3D" id="1.20.1250.20">
    <property type="entry name" value="MFS general substrate transporter like domains"/>
    <property type="match status" value="1"/>
</dbReference>
<sequence>MLSFSLVPLCGSFLIFIYFKEILALYGIFVFLSFLSKALIRTGMTGLYLKFVEGANNPTKSINRKMQIIFIVNSSSAFGFLLISLFFNLLVRNIVSLASWNSFFILGWSFSIPLIIFAFFYVKKVNFLKGRKEKEENKVKRHFNLSISQIFIMVVIYIAIFLSFSESLSFYPRSSWIFNKFTENSFRVYSSLYFIFSFCSLFGYYLSYILGKKASEKKVLILFSFICLYTPGMFLLTVSNFTTFMVLESLLTVLASILNLTYVSYVTDFSIKSKYQTFTYLLLQTPSSIASLIFVPLGTHLSVNISYENLVIISCFLFIASGVLLLIVLFFKEKEKSILLVPQERHIA</sequence>
<evidence type="ECO:0008006" key="3">
    <source>
        <dbReference type="Google" id="ProtNLM"/>
    </source>
</evidence>
<keyword evidence="1" id="KW-1133">Transmembrane helix</keyword>
<feature type="transmembrane region" description="Helical" evidence="1">
    <location>
        <begin position="143"/>
        <end position="164"/>
    </location>
</feature>
<feature type="transmembrane region" description="Helical" evidence="1">
    <location>
        <begin position="12"/>
        <end position="35"/>
    </location>
</feature>
<dbReference type="EMBL" id="LAZR01001257">
    <property type="protein sequence ID" value="KKN47779.1"/>
    <property type="molecule type" value="Genomic_DNA"/>
</dbReference>
<protein>
    <recommendedName>
        <fullName evidence="3">Major facilitator superfamily (MFS) profile domain-containing protein</fullName>
    </recommendedName>
</protein>
<feature type="transmembrane region" description="Helical" evidence="1">
    <location>
        <begin position="188"/>
        <end position="207"/>
    </location>
</feature>
<feature type="transmembrane region" description="Helical" evidence="1">
    <location>
        <begin position="310"/>
        <end position="331"/>
    </location>
</feature>
<organism evidence="2">
    <name type="scientific">marine sediment metagenome</name>
    <dbReference type="NCBI Taxonomy" id="412755"/>
    <lineage>
        <taxon>unclassified sequences</taxon>
        <taxon>metagenomes</taxon>
        <taxon>ecological metagenomes</taxon>
    </lineage>
</organism>
<feature type="transmembrane region" description="Helical" evidence="1">
    <location>
        <begin position="68"/>
        <end position="91"/>
    </location>
</feature>
<evidence type="ECO:0000256" key="1">
    <source>
        <dbReference type="SAM" id="Phobius"/>
    </source>
</evidence>